<evidence type="ECO:0000259" key="8">
    <source>
        <dbReference type="PROSITE" id="PS51760"/>
    </source>
</evidence>
<dbReference type="AlphaFoldDB" id="A0A1B1N484"/>
<evidence type="ECO:0000256" key="2">
    <source>
        <dbReference type="ARBA" id="ARBA00023277"/>
    </source>
</evidence>
<dbReference type="GO" id="GO:0000272">
    <property type="term" value="P:polysaccharide catabolic process"/>
    <property type="evidence" value="ECO:0007669"/>
    <property type="project" value="UniProtKB-KW"/>
</dbReference>
<feature type="domain" description="SLH" evidence="7">
    <location>
        <begin position="1082"/>
        <end position="1145"/>
    </location>
</feature>
<dbReference type="KEGG" id="pyg:AWM70_18050"/>
<dbReference type="EC" id="3.2.1.8" evidence="4"/>
<keyword evidence="3 4" id="KW-0624">Polysaccharide degradation</keyword>
<gene>
    <name evidence="9" type="ORF">AWM70_18050</name>
</gene>
<feature type="compositionally biased region" description="Pro residues" evidence="5">
    <location>
        <begin position="985"/>
        <end position="997"/>
    </location>
</feature>
<evidence type="ECO:0000256" key="4">
    <source>
        <dbReference type="RuleBase" id="RU361174"/>
    </source>
</evidence>
<dbReference type="OrthoDB" id="9809277at2"/>
<feature type="transmembrane region" description="Helical" evidence="6">
    <location>
        <begin position="40"/>
        <end position="56"/>
    </location>
</feature>
<dbReference type="Pfam" id="PF00331">
    <property type="entry name" value="Glyco_hydro_10"/>
    <property type="match status" value="1"/>
</dbReference>
<dbReference type="EMBL" id="CP014167">
    <property type="protein sequence ID" value="ANS76251.1"/>
    <property type="molecule type" value="Genomic_DNA"/>
</dbReference>
<evidence type="ECO:0000256" key="1">
    <source>
        <dbReference type="ARBA" id="ARBA00022801"/>
    </source>
</evidence>
<keyword evidence="10" id="KW-1185">Reference proteome</keyword>
<feature type="domain" description="SLH" evidence="7">
    <location>
        <begin position="1023"/>
        <end position="1081"/>
    </location>
</feature>
<dbReference type="InterPro" id="IPR001000">
    <property type="entry name" value="GH10_dom"/>
</dbReference>
<evidence type="ECO:0000256" key="6">
    <source>
        <dbReference type="SAM" id="Phobius"/>
    </source>
</evidence>
<feature type="region of interest" description="Disordered" evidence="5">
    <location>
        <begin position="953"/>
        <end position="999"/>
    </location>
</feature>
<feature type="compositionally biased region" description="Low complexity" evidence="5">
    <location>
        <begin position="968"/>
        <end position="984"/>
    </location>
</feature>
<dbReference type="PROSITE" id="PS51272">
    <property type="entry name" value="SLH"/>
    <property type="match status" value="3"/>
</dbReference>
<evidence type="ECO:0000259" key="7">
    <source>
        <dbReference type="PROSITE" id="PS51272"/>
    </source>
</evidence>
<name>A0A1B1N484_9BACL</name>
<dbReference type="Gene3D" id="2.60.120.260">
    <property type="entry name" value="Galactose-binding domain-like"/>
    <property type="match status" value="1"/>
</dbReference>
<dbReference type="STRING" id="1462996.AWM70_18050"/>
<evidence type="ECO:0000256" key="3">
    <source>
        <dbReference type="ARBA" id="ARBA00023326"/>
    </source>
</evidence>
<dbReference type="Pfam" id="PF00395">
    <property type="entry name" value="SLH"/>
    <property type="match status" value="3"/>
</dbReference>
<dbReference type="PROSITE" id="PS51760">
    <property type="entry name" value="GH10_2"/>
    <property type="match status" value="1"/>
</dbReference>
<dbReference type="SUPFAM" id="SSF49785">
    <property type="entry name" value="Galactose-binding domain-like"/>
    <property type="match status" value="1"/>
</dbReference>
<proteinExistence type="inferred from homology"/>
<evidence type="ECO:0000313" key="9">
    <source>
        <dbReference type="EMBL" id="ANS76251.1"/>
    </source>
</evidence>
<dbReference type="Gene3D" id="3.20.20.80">
    <property type="entry name" value="Glycosidases"/>
    <property type="match status" value="1"/>
</dbReference>
<protein>
    <recommendedName>
        <fullName evidence="4">Beta-xylanase</fullName>
        <ecNumber evidence="4">3.2.1.8</ecNumber>
    </recommendedName>
</protein>
<dbReference type="PRINTS" id="PR00134">
    <property type="entry name" value="GLHYDRLASE10"/>
</dbReference>
<keyword evidence="6" id="KW-1133">Transmembrane helix</keyword>
<keyword evidence="2 4" id="KW-0119">Carbohydrate metabolism</keyword>
<dbReference type="InterPro" id="IPR001119">
    <property type="entry name" value="SLH_dom"/>
</dbReference>
<dbReference type="SMR" id="A0A1B1N484"/>
<feature type="domain" description="GH10" evidence="8">
    <location>
        <begin position="589"/>
        <end position="948"/>
    </location>
</feature>
<keyword evidence="1 4" id="KW-0378">Hydrolase</keyword>
<dbReference type="SUPFAM" id="SSF51445">
    <property type="entry name" value="(Trans)glycosidases"/>
    <property type="match status" value="1"/>
</dbReference>
<dbReference type="InterPro" id="IPR051465">
    <property type="entry name" value="Cell_Envelope_Struct_Comp"/>
</dbReference>
<evidence type="ECO:0000256" key="5">
    <source>
        <dbReference type="SAM" id="MobiDB-lite"/>
    </source>
</evidence>
<dbReference type="SMART" id="SM00633">
    <property type="entry name" value="Glyco_10"/>
    <property type="match status" value="1"/>
</dbReference>
<dbReference type="InterPro" id="IPR017853">
    <property type="entry name" value="GH"/>
</dbReference>
<dbReference type="InterPro" id="IPR008979">
    <property type="entry name" value="Galactose-bd-like_sf"/>
</dbReference>
<keyword evidence="4" id="KW-0326">Glycosidase</keyword>
<comment type="catalytic activity">
    <reaction evidence="4">
        <text>Endohydrolysis of (1-&gt;4)-beta-D-xylosidic linkages in xylans.</text>
        <dbReference type="EC" id="3.2.1.8"/>
    </reaction>
</comment>
<evidence type="ECO:0000313" key="10">
    <source>
        <dbReference type="Proteomes" id="UP000092573"/>
    </source>
</evidence>
<keyword evidence="6" id="KW-0812">Transmembrane</keyword>
<dbReference type="PANTHER" id="PTHR43308">
    <property type="entry name" value="OUTER MEMBRANE PROTEIN ALPHA-RELATED"/>
    <property type="match status" value="1"/>
</dbReference>
<organism evidence="9 10">
    <name type="scientific">Paenibacillus yonginensis</name>
    <dbReference type="NCBI Taxonomy" id="1462996"/>
    <lineage>
        <taxon>Bacteria</taxon>
        <taxon>Bacillati</taxon>
        <taxon>Bacillota</taxon>
        <taxon>Bacilli</taxon>
        <taxon>Bacillales</taxon>
        <taxon>Paenibacillaceae</taxon>
        <taxon>Paenibacillus</taxon>
    </lineage>
</organism>
<dbReference type="GO" id="GO:0031176">
    <property type="term" value="F:endo-1,4-beta-xylanase activity"/>
    <property type="evidence" value="ECO:0007669"/>
    <property type="project" value="UniProtKB-EC"/>
</dbReference>
<comment type="similarity">
    <text evidence="4">Belongs to the glycosyl hydrolase 10 (cellulase F) family.</text>
</comment>
<sequence>MKAGLAVQENPCAANLGKYREARSYLGRGSNTMNKRFKQIWMVLFAVALFLSQFGITHNARAADPSSPNVIYDMQSDAKLVAGAFTSTDNLQKSGDNAFNVTENDGVKTIEISGRTANYNGVDILTAPIKAIGGATFELQVKGHLPADATGYEDDQMLLGKSNDGYDYLKTTDSAAAGDSFTLDYTFDYATLSGYVDKSTNLRIQDTKGTLDKFVIDSIMITSTGTTPAIPTPPTDTPPASDEAVTAYDLQQDTGLADLVSAGGNTYLQKAGPLTINAISNGNGTVSLDLSNRTDSWHGVDIKASAIGLTADADYTVELTGHVPASVTIPNGAQIILGGSASSYTTLKSVDAAETFTLSYSGTAAADTGETSGLRIQADPGLSRFIIDTLVIKVKGGTAMPPKSLSDVPGVHVSLTSNGDSWSGANIILGTDSSVWPFSTGDAVAFTPVKDAKYHLTFNATSTGATGYRVRWITGNDNGGYTQGDNGVVTADPNRTYAVGVKADGIPASYTGVEKAEATDFAIDFTMSGSEPDQGLIGNIGIRGTSGSNDFILNSIKITDDSGNVLVDWAAEASTFVPDDYVWPEPKWDLSLPSLKDAYSKYFKIGNIMEPEQTTDTTLTAMYDKQYNVVTAENAMKPENLLKNISSASDLPDLSKYNFAGSDQIVKWAEENKQSIHGHTLVWHSQTPAFINSGDSGTRAAAKANMETYITNVIKHFNSPNFISWDIVNEAFDDNTAKFNGTDWRTGLRSSPWLTAYTNGADASKGESGADYIYDAFVFAHLAQAQIGSTATLYYNDYNETYKYEEIAQMVEDLNAQWEQDSRYDDRKLIEGVGMQSHFWINSKPDVNAQEVERAIKRFVDAGARVSVSELDIPYSANNNYHLDEAKLAEQANEYGTLFTIYKKYAANIDRVTFWGKADIQNWRGSGMPLLFDNSFRPKAAFYTIIGLGANTTSPYTPPVSNPTAPTGSSNGAGSGSTEQTPTPEQNPTPEQTPTPEKPLLDSKLVDAKQVKAAVQQALQANEPINFSDVPATRWSTKAIQFASQLGLIQGKPDGTFRGSEEVTRAEFATMIVRALGLDTTRADGSFSDTAGHWASTDISALHRAGIVNGTGDGNFKPDQEITRAEMAAILARILNMNAANGTKFSDIDTNWAANYINQLSQAGIVSGVGDGKFAPNATATREQSVAIIVRMLNIVLDLGLDL</sequence>
<reference evidence="9 10" key="1">
    <citation type="submission" date="2016-01" db="EMBL/GenBank/DDBJ databases">
        <title>Complete Genome Sequence of Paenibacillus yonginensis DCY84, a novel Plant Growth-Promoting Bacteria with Elicitation of Induced Systemic Resistance.</title>
        <authorList>
            <person name="Kim Y.J."/>
            <person name="Yang D.C."/>
            <person name="Sukweenadhi J."/>
        </authorList>
    </citation>
    <scope>NUCLEOTIDE SEQUENCE [LARGE SCALE GENOMIC DNA]</scope>
    <source>
        <strain evidence="9 10">DCY84</strain>
    </source>
</reference>
<accession>A0A1B1N484</accession>
<feature type="domain" description="SLH" evidence="7">
    <location>
        <begin position="1146"/>
        <end position="1203"/>
    </location>
</feature>
<dbReference type="Proteomes" id="UP000092573">
    <property type="component" value="Chromosome"/>
</dbReference>
<keyword evidence="6" id="KW-0472">Membrane</keyword>